<evidence type="ECO:0000313" key="2">
    <source>
        <dbReference type="Proteomes" id="UP000029833"/>
    </source>
</evidence>
<evidence type="ECO:0000313" key="1">
    <source>
        <dbReference type="EMBL" id="KGM02544.1"/>
    </source>
</evidence>
<dbReference type="Proteomes" id="UP000029833">
    <property type="component" value="Unassembled WGS sequence"/>
</dbReference>
<dbReference type="STRING" id="1408250.Q760_12955"/>
<dbReference type="OrthoDB" id="4829964at2"/>
<organism evidence="1 2">
    <name type="scientific">Cellulomonas cellasea DSM 20118</name>
    <dbReference type="NCBI Taxonomy" id="1408250"/>
    <lineage>
        <taxon>Bacteria</taxon>
        <taxon>Bacillati</taxon>
        <taxon>Actinomycetota</taxon>
        <taxon>Actinomycetes</taxon>
        <taxon>Micrococcales</taxon>
        <taxon>Cellulomonadaceae</taxon>
        <taxon>Cellulomonas</taxon>
    </lineage>
</organism>
<proteinExistence type="predicted"/>
<protein>
    <submittedName>
        <fullName evidence="1">Uncharacterized protein</fullName>
    </submittedName>
</protein>
<name>A0A0A0B9Q5_9CELL</name>
<comment type="caution">
    <text evidence="1">The sequence shown here is derived from an EMBL/GenBank/DDBJ whole genome shotgun (WGS) entry which is preliminary data.</text>
</comment>
<dbReference type="AlphaFoldDB" id="A0A0A0B9Q5"/>
<accession>A0A0A0B9Q5</accession>
<sequence length="109" mass="11720">MTALIVWTLVALVAAGVVALVASATSNGADPSFLRDLRAGLAARRDPASARLDAELFDAEPVDVPLDEFLLATQVDEDGYLHVDELRDTLGKAKQKAVRSVHELTRRPV</sequence>
<gene>
    <name evidence="1" type="ORF">Q760_12955</name>
</gene>
<dbReference type="RefSeq" id="WP_034628514.1">
    <property type="nucleotide sequence ID" value="NZ_AXNT01000044.1"/>
</dbReference>
<dbReference type="EMBL" id="AXNT01000044">
    <property type="protein sequence ID" value="KGM02544.1"/>
    <property type="molecule type" value="Genomic_DNA"/>
</dbReference>
<keyword evidence="2" id="KW-1185">Reference proteome</keyword>
<reference evidence="1 2" key="1">
    <citation type="submission" date="2013-10" db="EMBL/GenBank/DDBJ databases">
        <authorList>
            <person name="Wang G."/>
            <person name="Zhuang W."/>
        </authorList>
    </citation>
    <scope>NUCLEOTIDE SEQUENCE [LARGE SCALE GENOMIC DNA]</scope>
    <source>
        <strain evidence="1 2">DSM 20118</strain>
    </source>
</reference>